<evidence type="ECO:0000313" key="10">
    <source>
        <dbReference type="Proteomes" id="UP000008068"/>
    </source>
</evidence>
<keyword evidence="5 7" id="KW-1133">Transmembrane helix</keyword>
<dbReference type="Proteomes" id="UP000008068">
    <property type="component" value="Unassembled WGS sequence"/>
</dbReference>
<dbReference type="PANTHER" id="PTHR19229">
    <property type="entry name" value="ATP-BINDING CASSETTE TRANSPORTER SUBFAMILY A ABCA"/>
    <property type="match status" value="1"/>
</dbReference>
<dbReference type="InterPro" id="IPR003593">
    <property type="entry name" value="AAA+_ATPase"/>
</dbReference>
<dbReference type="GO" id="GO:0005524">
    <property type="term" value="F:ATP binding"/>
    <property type="evidence" value="ECO:0007669"/>
    <property type="project" value="UniProtKB-KW"/>
</dbReference>
<dbReference type="InterPro" id="IPR003439">
    <property type="entry name" value="ABC_transporter-like_ATP-bd"/>
</dbReference>
<comment type="subcellular location">
    <subcellularLocation>
        <location evidence="1">Membrane</location>
        <topology evidence="1">Multi-pass membrane protein</topology>
    </subcellularLocation>
</comment>
<keyword evidence="2 7" id="KW-0812">Transmembrane</keyword>
<dbReference type="GO" id="GO:0016020">
    <property type="term" value="C:membrane"/>
    <property type="evidence" value="ECO:0007669"/>
    <property type="project" value="UniProtKB-SubCell"/>
</dbReference>
<dbReference type="GO" id="GO:0140359">
    <property type="term" value="F:ABC-type transporter activity"/>
    <property type="evidence" value="ECO:0007669"/>
    <property type="project" value="InterPro"/>
</dbReference>
<dbReference type="InterPro" id="IPR013525">
    <property type="entry name" value="ABC2_TM"/>
</dbReference>
<dbReference type="PROSITE" id="PS50893">
    <property type="entry name" value="ABC_TRANSPORTER_2"/>
    <property type="match status" value="2"/>
</dbReference>
<dbReference type="STRING" id="135651.G0P5W7"/>
<keyword evidence="3" id="KW-0547">Nucleotide-binding</keyword>
<dbReference type="Pfam" id="PF00005">
    <property type="entry name" value="ABC_tran"/>
    <property type="match status" value="2"/>
</dbReference>
<dbReference type="OMA" id="KDERGQM"/>
<dbReference type="FunFam" id="3.40.50.300:FF:000933">
    <property type="entry name" value="ABC transporter A family member 7"/>
    <property type="match status" value="1"/>
</dbReference>
<feature type="transmembrane region" description="Helical" evidence="7">
    <location>
        <begin position="875"/>
        <end position="897"/>
    </location>
</feature>
<dbReference type="GO" id="GO:0016887">
    <property type="term" value="F:ATP hydrolysis activity"/>
    <property type="evidence" value="ECO:0007669"/>
    <property type="project" value="InterPro"/>
</dbReference>
<feature type="domain" description="ABC transporter" evidence="8">
    <location>
        <begin position="1301"/>
        <end position="1525"/>
    </location>
</feature>
<feature type="transmembrane region" description="Helical" evidence="7">
    <location>
        <begin position="1121"/>
        <end position="1139"/>
    </location>
</feature>
<evidence type="ECO:0000259" key="8">
    <source>
        <dbReference type="PROSITE" id="PS50893"/>
    </source>
</evidence>
<feature type="transmembrane region" description="Helical" evidence="7">
    <location>
        <begin position="324"/>
        <end position="342"/>
    </location>
</feature>
<evidence type="ECO:0000256" key="2">
    <source>
        <dbReference type="ARBA" id="ARBA00022692"/>
    </source>
</evidence>
<feature type="transmembrane region" description="Helical" evidence="7">
    <location>
        <begin position="1084"/>
        <end position="1109"/>
    </location>
</feature>
<evidence type="ECO:0000256" key="1">
    <source>
        <dbReference type="ARBA" id="ARBA00004141"/>
    </source>
</evidence>
<dbReference type="InParanoid" id="G0P5W7"/>
<dbReference type="InterPro" id="IPR017871">
    <property type="entry name" value="ABC_transporter-like_CS"/>
</dbReference>
<keyword evidence="4" id="KW-0067">ATP-binding</keyword>
<dbReference type="CDD" id="cd03263">
    <property type="entry name" value="ABC_subfamily_A"/>
    <property type="match status" value="2"/>
</dbReference>
<dbReference type="PANTHER" id="PTHR19229:SF151">
    <property type="entry name" value="ABC TRANSPORTER DOMAIN-CONTAINING PROTEIN"/>
    <property type="match status" value="1"/>
</dbReference>
<keyword evidence="6 7" id="KW-0472">Membrane</keyword>
<dbReference type="EMBL" id="GL380090">
    <property type="protein sequence ID" value="EGT46079.1"/>
    <property type="molecule type" value="Genomic_DNA"/>
</dbReference>
<feature type="transmembrane region" description="Helical" evidence="7">
    <location>
        <begin position="256"/>
        <end position="285"/>
    </location>
</feature>
<accession>G0P5W7</accession>
<dbReference type="GO" id="GO:0005319">
    <property type="term" value="F:lipid transporter activity"/>
    <property type="evidence" value="ECO:0007669"/>
    <property type="project" value="TreeGrafter"/>
</dbReference>
<dbReference type="InterPro" id="IPR026082">
    <property type="entry name" value="ABCA"/>
</dbReference>
<feature type="transmembrane region" description="Helical" evidence="7">
    <location>
        <begin position="1228"/>
        <end position="1248"/>
    </location>
</feature>
<dbReference type="SUPFAM" id="SSF52540">
    <property type="entry name" value="P-loop containing nucleoside triphosphate hydrolases"/>
    <property type="match status" value="2"/>
</dbReference>
<dbReference type="SMART" id="SM00382">
    <property type="entry name" value="AAA"/>
    <property type="match status" value="2"/>
</dbReference>
<feature type="transmembrane region" description="Helical" evidence="7">
    <location>
        <begin position="1151"/>
        <end position="1174"/>
    </location>
</feature>
<evidence type="ECO:0000313" key="9">
    <source>
        <dbReference type="EMBL" id="EGT46079.1"/>
    </source>
</evidence>
<keyword evidence="10" id="KW-1185">Reference proteome</keyword>
<evidence type="ECO:0000256" key="4">
    <source>
        <dbReference type="ARBA" id="ARBA00022840"/>
    </source>
</evidence>
<dbReference type="Gene3D" id="3.40.50.300">
    <property type="entry name" value="P-loop containing nucleotide triphosphate hydrolases"/>
    <property type="match status" value="2"/>
</dbReference>
<dbReference type="eggNOG" id="KOG0059">
    <property type="taxonomic scope" value="Eukaryota"/>
</dbReference>
<feature type="transmembrane region" description="Helical" evidence="7">
    <location>
        <begin position="21"/>
        <end position="45"/>
    </location>
</feature>
<dbReference type="PROSITE" id="PS00211">
    <property type="entry name" value="ABC_TRANSPORTER_1"/>
    <property type="match status" value="2"/>
</dbReference>
<proteinExistence type="predicted"/>
<gene>
    <name evidence="9" type="primary">Cbn-abt-5</name>
    <name evidence="9" type="ORF">CAEBREN_20798</name>
</gene>
<dbReference type="Pfam" id="PF12698">
    <property type="entry name" value="ABC2_membrane_3"/>
    <property type="match status" value="2"/>
</dbReference>
<feature type="domain" description="ABC transporter" evidence="8">
    <location>
        <begin position="467"/>
        <end position="697"/>
    </location>
</feature>
<protein>
    <submittedName>
        <fullName evidence="9">CBN-ABT-5 protein</fullName>
    </submittedName>
</protein>
<sequence length="1608" mass="181042">MVFKKLLHLLLKDVLLVRRSKVWTVFEVLLPLLLIATPPILIAVLTKGAGQPDRTPVMQQSRAVDLSELEIGYNCDTSINTYTSSSTSNIDNYLDDAPLEWDDQTGVPRLGRKENREDFIKVVRNCGRIVYIMETNMTSTIVQPLLGKSRKRYDFLGYNYNMNKILFGLLERYQQKSIEDLFSMTSGTYPRPVSNFDFELHTLPDVSVMSIGPLLFQLFPVFFGICLTMPIISATRNILVEKDTVKPYLSTIGLPIWLFYLEHFIFGVIKSSILITLTSILWAVLVPGFPGYVLLGIFFYVFNSISFAIFFSTIFPSAKRVVEGMVLIWIATVLLSIVYTPYGAMNWIISLLPTSAFKNYIGAVILAADENGISFGSLFKTKTINSQCAAVYLAFMIFNTIWMLVAAIFMEKLFSFLAHVLFKKIWGILGNKKSKMSKIKTQSLGNQSTILNVQEKLDGRATAAADIELRELVKIYPNGEKAVNGLSLRAVRGQVSILLGHNGCGKSTTFGMITGMHKPTEGKVMIGGVDAIGKKAEARKLIGYCPQYNPLYDKLTVMEHLRLVNALKGGNGKDFKNEAESLLQQIELTDKKDTLAKKLSGGMKRKLCVCMAMIGQSRVILLDEPTAGMDPAARIDVQKMLTLVKADRTILLTTHYMDEAEKLGDWVFVMSHGKMAASGSIHYLKQKYGGGMLLTLVFKTSSNPKDSYDAALAVCKAICPSAVVKDERGQMMEIAISESEKSRLPALFKALEAILEHNFTSPDVQILGATLTQAQKLDLVTIGVSMSSLEQVFIKIGDECDAVINKTEGIDRKTERRKKFKGLIETKKREFNVIASVVLALFSVPPKQGFPRAWATVTALLQKRFYYLYRNPTQILLQIILPLALLWAFARQFAPLYSDPTLKQMMQIESLDLSEYPQSTILVQQEDKSDSRLIDYLRKYPNLQIMEVDYGIGIEEAVKKYSLGFLKLGFVIKVDQMKRNVKIYYDSSHEEHSRCAAILINLLASCMYLRSDLWKELPHISSNVYWMMDAERASSATIMEYIFILVALTLVIAGIVVQSTVYLIEERICKFSHQQYLTGLSTVTYWAVVFLWDFLLFTFFVFYVMIFVFAYEVFSGHEHEIIILYYCFLLYIAPLVYLASSVINSPTKGSFLVYIFFIISYFGYAITFLVLSGYAEKEKQDTANWIFRFLSPSVGFFMGVIKIAGVVYEHSGLKKGFNDLSNVWEFEGILAEILFLLLSAFFLTMILCCTTMKSTRRACFSMTHRKSKPKERIHYKGIESCVAVKEEEALIPKVDKNDKVLVVDGLIKDFGKFRAVNSLSVSVGREECFGMLGANGAGKTTTFDIITGLTLPTGGDVTIEGKNITKTIHIGYCPQFDAMLQQISCRQTLKIMAKLQGYQNVKELVEIVLDCVGMTEHGNKLVKNCSGGQKRKISVGIALISRANCIILDEPTAGIDPRARREIWDIIHEMREQAKCSIILTSHSMEECEALCTRIGILRKGEMIALGTSQSLKSQYGNTYMMTMILYHLKDRDAVVKKVEELMSDAVLKTPESSLTTSIVWEIPKKKSDKWSQKYHEVENLAKRVNAKDYMLTQASLEDTFIRLITTE</sequence>
<dbReference type="OrthoDB" id="10255969at2759"/>
<evidence type="ECO:0000256" key="5">
    <source>
        <dbReference type="ARBA" id="ARBA00022989"/>
    </source>
</evidence>
<feature type="transmembrane region" description="Helical" evidence="7">
    <location>
        <begin position="1186"/>
        <end position="1208"/>
    </location>
</feature>
<feature type="transmembrane region" description="Helical" evidence="7">
    <location>
        <begin position="291"/>
        <end position="312"/>
    </location>
</feature>
<evidence type="ECO:0000256" key="6">
    <source>
        <dbReference type="ARBA" id="ARBA00023136"/>
    </source>
</evidence>
<evidence type="ECO:0000256" key="3">
    <source>
        <dbReference type="ARBA" id="ARBA00022741"/>
    </source>
</evidence>
<feature type="transmembrane region" description="Helical" evidence="7">
    <location>
        <begin position="214"/>
        <end position="235"/>
    </location>
</feature>
<dbReference type="FunCoup" id="G0P5W7">
    <property type="interactions" value="5"/>
</dbReference>
<feature type="transmembrane region" description="Helical" evidence="7">
    <location>
        <begin position="1041"/>
        <end position="1064"/>
    </location>
</feature>
<dbReference type="FunFam" id="3.40.50.300:FF:001598">
    <property type="entry name" value="ABC transporter ced-7"/>
    <property type="match status" value="1"/>
</dbReference>
<evidence type="ECO:0000256" key="7">
    <source>
        <dbReference type="SAM" id="Phobius"/>
    </source>
</evidence>
<dbReference type="InterPro" id="IPR027417">
    <property type="entry name" value="P-loop_NTPase"/>
</dbReference>
<reference evidence="10" key="1">
    <citation type="submission" date="2011-07" db="EMBL/GenBank/DDBJ databases">
        <authorList>
            <consortium name="Caenorhabditis brenneri Sequencing and Analysis Consortium"/>
            <person name="Wilson R.K."/>
        </authorList>
    </citation>
    <scope>NUCLEOTIDE SEQUENCE [LARGE SCALE GENOMIC DNA]</scope>
    <source>
        <strain evidence="10">PB2801</strain>
    </source>
</reference>
<dbReference type="HOGENOM" id="CLU_000604_19_1_1"/>
<name>G0P5W7_CAEBE</name>
<feature type="transmembrane region" description="Helical" evidence="7">
    <location>
        <begin position="389"/>
        <end position="410"/>
    </location>
</feature>
<organism evidence="10">
    <name type="scientific">Caenorhabditis brenneri</name>
    <name type="common">Nematode worm</name>
    <dbReference type="NCBI Taxonomy" id="135651"/>
    <lineage>
        <taxon>Eukaryota</taxon>
        <taxon>Metazoa</taxon>
        <taxon>Ecdysozoa</taxon>
        <taxon>Nematoda</taxon>
        <taxon>Chromadorea</taxon>
        <taxon>Rhabditida</taxon>
        <taxon>Rhabditina</taxon>
        <taxon>Rhabditomorpha</taxon>
        <taxon>Rhabditoidea</taxon>
        <taxon>Rhabditidae</taxon>
        <taxon>Peloderinae</taxon>
        <taxon>Caenorhabditis</taxon>
    </lineage>
</organism>